<comment type="caution">
    <text evidence="1">The sequence shown here is derived from an EMBL/GenBank/DDBJ whole genome shotgun (WGS) entry which is preliminary data.</text>
</comment>
<sequence>MNLYFLKQPTLFLSLIAVKSPESRFYIGRGLATESRTAGRHSALNANFQTKKTLHISANQQKNLGKINAC</sequence>
<dbReference type="EMBL" id="JACIEF010000001">
    <property type="protein sequence ID" value="MBB4106789.1"/>
    <property type="molecule type" value="Genomic_DNA"/>
</dbReference>
<proteinExistence type="predicted"/>
<organism evidence="1 2">
    <name type="scientific">Pedobacter zeae</name>
    <dbReference type="NCBI Taxonomy" id="1737356"/>
    <lineage>
        <taxon>Bacteria</taxon>
        <taxon>Pseudomonadati</taxon>
        <taxon>Bacteroidota</taxon>
        <taxon>Sphingobacteriia</taxon>
        <taxon>Sphingobacteriales</taxon>
        <taxon>Sphingobacteriaceae</taxon>
        <taxon>Pedobacter</taxon>
    </lineage>
</organism>
<reference evidence="1 2" key="1">
    <citation type="submission" date="2020-08" db="EMBL/GenBank/DDBJ databases">
        <title>Genomic Encyclopedia of Type Strains, Phase IV (KMG-IV): sequencing the most valuable type-strain genomes for metagenomic binning, comparative biology and taxonomic classification.</title>
        <authorList>
            <person name="Goeker M."/>
        </authorList>
    </citation>
    <scope>NUCLEOTIDE SEQUENCE [LARGE SCALE GENOMIC DNA]</scope>
    <source>
        <strain evidence="1 2">DSM 100774</strain>
    </source>
</reference>
<dbReference type="AlphaFoldDB" id="A0A7W6P3T3"/>
<dbReference type="Proteomes" id="UP000532273">
    <property type="component" value="Unassembled WGS sequence"/>
</dbReference>
<evidence type="ECO:0000313" key="2">
    <source>
        <dbReference type="Proteomes" id="UP000532273"/>
    </source>
</evidence>
<name>A0A7W6P3T3_9SPHI</name>
<gene>
    <name evidence="1" type="ORF">GGQ60_000749</name>
</gene>
<accession>A0A7W6P3T3</accession>
<evidence type="ECO:0000313" key="1">
    <source>
        <dbReference type="EMBL" id="MBB4106789.1"/>
    </source>
</evidence>
<protein>
    <submittedName>
        <fullName evidence="1">Uncharacterized protein</fullName>
    </submittedName>
</protein>